<dbReference type="EMBL" id="CAJNON010000609">
    <property type="protein sequence ID" value="CAF1332713.1"/>
    <property type="molecule type" value="Genomic_DNA"/>
</dbReference>
<comment type="caution">
    <text evidence="6">The sequence shown here is derived from an EMBL/GenBank/DDBJ whole genome shotgun (WGS) entry which is preliminary data.</text>
</comment>
<dbReference type="Pfam" id="PF00595">
    <property type="entry name" value="PDZ"/>
    <property type="match status" value="1"/>
</dbReference>
<dbReference type="AlphaFoldDB" id="A0A815G1M0"/>
<dbReference type="GO" id="GO:0097120">
    <property type="term" value="P:receptor localization to synapse"/>
    <property type="evidence" value="ECO:0007669"/>
    <property type="project" value="TreeGrafter"/>
</dbReference>
<dbReference type="EMBL" id="CAJOAY010004340">
    <property type="protein sequence ID" value="CAF4065633.1"/>
    <property type="molecule type" value="Genomic_DNA"/>
</dbReference>
<dbReference type="GO" id="GO:0016323">
    <property type="term" value="C:basolateral plasma membrane"/>
    <property type="evidence" value="ECO:0007669"/>
    <property type="project" value="TreeGrafter"/>
</dbReference>
<dbReference type="GO" id="GO:0030054">
    <property type="term" value="C:cell junction"/>
    <property type="evidence" value="ECO:0007669"/>
    <property type="project" value="TreeGrafter"/>
</dbReference>
<feature type="signal peptide" evidence="4">
    <location>
        <begin position="1"/>
        <end position="22"/>
    </location>
</feature>
<dbReference type="Gene3D" id="2.30.42.10">
    <property type="match status" value="2"/>
</dbReference>
<dbReference type="GO" id="GO:0045197">
    <property type="term" value="P:establishment or maintenance of epithelial cell apical/basal polarity"/>
    <property type="evidence" value="ECO:0007669"/>
    <property type="project" value="TreeGrafter"/>
</dbReference>
<sequence length="446" mass="49470">MHIIYRGIFLVICFGIAIQCQGGGGGGGSFSGGGTFFYGGSGGSCTGDNCASSTVIALSIVGGIIGLGLLIFGVNYGINYWKGRPSQTNVVFIKNHTTENCNPEKSDMSMFKSGYWKSQYFQYGKWHGPCRFSLTFDTNLMTVKGTGSDNIGKFTINGIYSPETSRLGLSKKYQLGTGNKTENLGHTVIIQLTWNQANNQFEGKWYVQTNKYRGNDKFQLQFDGQHLSTNLNSDDKSLGFTIGGGIDKPVLNHFTSIIISHIYENALADGVEQLKSYDILLRVNDIDITNMKQETVVDILKRSGKQIKLFIRRLSPPIIKTIELQHNGRLGIRITGGIGREYIPDDHGIFIKHINTLQTNDRLEIGDRLLQISSMCNTYDLRFVTFEMAKKYIESACALNQMIKLCIGRSRSPVQSENEVLVSNERNFSNSGMLSTAEIEQSSIIK</sequence>
<reference evidence="6" key="1">
    <citation type="submission" date="2021-02" db="EMBL/GenBank/DDBJ databases">
        <authorList>
            <person name="Nowell W R."/>
        </authorList>
    </citation>
    <scope>NUCLEOTIDE SEQUENCE</scope>
</reference>
<dbReference type="InterPro" id="IPR050614">
    <property type="entry name" value="Synaptic_Scaffolding_LAP-MAGUK"/>
</dbReference>
<proteinExistence type="predicted"/>
<name>A0A815G1M0_9BILA</name>
<dbReference type="PANTHER" id="PTHR23119:SF51">
    <property type="entry name" value="DISKS LARGE 1 TUMOR SUPPRESSOR PROTEIN"/>
    <property type="match status" value="1"/>
</dbReference>
<feature type="domain" description="PDZ" evidence="5">
    <location>
        <begin position="319"/>
        <end position="396"/>
    </location>
</feature>
<dbReference type="SUPFAM" id="SSF50156">
    <property type="entry name" value="PDZ domain-like"/>
    <property type="match status" value="2"/>
</dbReference>
<dbReference type="GO" id="GO:0098609">
    <property type="term" value="P:cell-cell adhesion"/>
    <property type="evidence" value="ECO:0007669"/>
    <property type="project" value="TreeGrafter"/>
</dbReference>
<dbReference type="SMART" id="SM00228">
    <property type="entry name" value="PDZ"/>
    <property type="match status" value="2"/>
</dbReference>
<dbReference type="GO" id="GO:0019901">
    <property type="term" value="F:protein kinase binding"/>
    <property type="evidence" value="ECO:0007669"/>
    <property type="project" value="TreeGrafter"/>
</dbReference>
<protein>
    <recommendedName>
        <fullName evidence="5">PDZ domain-containing protein</fullName>
    </recommendedName>
</protein>
<dbReference type="InterPro" id="IPR001478">
    <property type="entry name" value="PDZ"/>
</dbReference>
<evidence type="ECO:0000313" key="7">
    <source>
        <dbReference type="EMBL" id="CAF4065633.1"/>
    </source>
</evidence>
<dbReference type="Proteomes" id="UP000663891">
    <property type="component" value="Unassembled WGS sequence"/>
</dbReference>
<dbReference type="InterPro" id="IPR036034">
    <property type="entry name" value="PDZ_sf"/>
</dbReference>
<accession>A0A815G1M0</accession>
<dbReference type="GO" id="GO:0043113">
    <property type="term" value="P:receptor clustering"/>
    <property type="evidence" value="ECO:0007669"/>
    <property type="project" value="TreeGrafter"/>
</dbReference>
<dbReference type="Proteomes" id="UP000663881">
    <property type="component" value="Unassembled WGS sequence"/>
</dbReference>
<evidence type="ECO:0000256" key="1">
    <source>
        <dbReference type="ARBA" id="ARBA00004370"/>
    </source>
</evidence>
<evidence type="ECO:0000259" key="5">
    <source>
        <dbReference type="PROSITE" id="PS50106"/>
    </source>
</evidence>
<gene>
    <name evidence="7" type="ORF">OKA104_LOCUS33657</name>
    <name evidence="6" type="ORF">VCS650_LOCUS32775</name>
</gene>
<dbReference type="PROSITE" id="PS50106">
    <property type="entry name" value="PDZ"/>
    <property type="match status" value="2"/>
</dbReference>
<dbReference type="OrthoDB" id="5829588at2759"/>
<organism evidence="6 8">
    <name type="scientific">Adineta steineri</name>
    <dbReference type="NCBI Taxonomy" id="433720"/>
    <lineage>
        <taxon>Eukaryota</taxon>
        <taxon>Metazoa</taxon>
        <taxon>Spiralia</taxon>
        <taxon>Gnathifera</taxon>
        <taxon>Rotifera</taxon>
        <taxon>Eurotatoria</taxon>
        <taxon>Bdelloidea</taxon>
        <taxon>Adinetida</taxon>
        <taxon>Adinetidae</taxon>
        <taxon>Adineta</taxon>
    </lineage>
</organism>
<evidence type="ECO:0000313" key="6">
    <source>
        <dbReference type="EMBL" id="CAF1332713.1"/>
    </source>
</evidence>
<evidence type="ECO:0000256" key="2">
    <source>
        <dbReference type="ARBA" id="ARBA00023136"/>
    </source>
</evidence>
<evidence type="ECO:0000313" key="8">
    <source>
        <dbReference type="Proteomes" id="UP000663891"/>
    </source>
</evidence>
<keyword evidence="2 3" id="KW-0472">Membrane</keyword>
<keyword evidence="4" id="KW-0732">Signal</keyword>
<feature type="transmembrane region" description="Helical" evidence="3">
    <location>
        <begin position="56"/>
        <end position="78"/>
    </location>
</feature>
<comment type="subcellular location">
    <subcellularLocation>
        <location evidence="1">Membrane</location>
    </subcellularLocation>
</comment>
<evidence type="ECO:0000256" key="3">
    <source>
        <dbReference type="SAM" id="Phobius"/>
    </source>
</evidence>
<feature type="chain" id="PRO_5036227594" description="PDZ domain-containing protein" evidence="4">
    <location>
        <begin position="23"/>
        <end position="446"/>
    </location>
</feature>
<evidence type="ECO:0000256" key="4">
    <source>
        <dbReference type="SAM" id="SignalP"/>
    </source>
</evidence>
<keyword evidence="3" id="KW-0812">Transmembrane</keyword>
<feature type="domain" description="PDZ" evidence="5">
    <location>
        <begin position="228"/>
        <end position="315"/>
    </location>
</feature>
<keyword evidence="3" id="KW-1133">Transmembrane helix</keyword>
<dbReference type="PANTHER" id="PTHR23119">
    <property type="entry name" value="DISCS LARGE"/>
    <property type="match status" value="1"/>
</dbReference>